<accession>X1FQN7</accession>
<proteinExistence type="inferred from homology"/>
<dbReference type="GO" id="GO:0016887">
    <property type="term" value="F:ATP hydrolysis activity"/>
    <property type="evidence" value="ECO:0007669"/>
    <property type="project" value="InterPro"/>
</dbReference>
<reference evidence="3" key="1">
    <citation type="journal article" date="2014" name="Front. Microbiol.">
        <title>High frequency of phylogenetically diverse reductive dehalogenase-homologous genes in deep subseafloor sedimentary metagenomes.</title>
        <authorList>
            <person name="Kawai M."/>
            <person name="Futagami T."/>
            <person name="Toyoda A."/>
            <person name="Takaki Y."/>
            <person name="Nishi S."/>
            <person name="Hori S."/>
            <person name="Arai W."/>
            <person name="Tsubouchi T."/>
            <person name="Morono Y."/>
            <person name="Uchiyama I."/>
            <person name="Ito T."/>
            <person name="Fujiyama A."/>
            <person name="Inagaki F."/>
            <person name="Takami H."/>
        </authorList>
    </citation>
    <scope>NUCLEOTIDE SEQUENCE</scope>
    <source>
        <strain evidence="3">Expedition CK06-06</strain>
    </source>
</reference>
<comment type="caution">
    <text evidence="3">The sequence shown here is derived from an EMBL/GenBank/DDBJ whole genome shotgun (WGS) entry which is preliminary data.</text>
</comment>
<dbReference type="PANTHER" id="PTHR30486:SF6">
    <property type="entry name" value="TYPE IV PILUS RETRACTATION ATPASE PILT"/>
    <property type="match status" value="1"/>
</dbReference>
<evidence type="ECO:0000259" key="2">
    <source>
        <dbReference type="Pfam" id="PF00437"/>
    </source>
</evidence>
<evidence type="ECO:0000313" key="3">
    <source>
        <dbReference type="EMBL" id="GAH47307.1"/>
    </source>
</evidence>
<organism evidence="3">
    <name type="scientific">marine sediment metagenome</name>
    <dbReference type="NCBI Taxonomy" id="412755"/>
    <lineage>
        <taxon>unclassified sequences</taxon>
        <taxon>metagenomes</taxon>
        <taxon>ecological metagenomes</taxon>
    </lineage>
</organism>
<dbReference type="CDD" id="cd01130">
    <property type="entry name" value="VirB11-like_ATPase"/>
    <property type="match status" value="1"/>
</dbReference>
<name>X1FQN7_9ZZZZ</name>
<feature type="non-terminal residue" evidence="3">
    <location>
        <position position="288"/>
    </location>
</feature>
<dbReference type="PANTHER" id="PTHR30486">
    <property type="entry name" value="TWITCHING MOTILITY PROTEIN PILT"/>
    <property type="match status" value="1"/>
</dbReference>
<gene>
    <name evidence="3" type="ORF">S03H2_12713</name>
</gene>
<dbReference type="Gene3D" id="3.30.450.380">
    <property type="match status" value="1"/>
</dbReference>
<dbReference type="InterPro" id="IPR001482">
    <property type="entry name" value="T2SS/T4SS_dom"/>
</dbReference>
<dbReference type="AlphaFoldDB" id="X1FQN7"/>
<dbReference type="Pfam" id="PF00437">
    <property type="entry name" value="T2SSE"/>
    <property type="match status" value="1"/>
</dbReference>
<protein>
    <recommendedName>
        <fullName evidence="2">Bacterial type II secretion system protein E domain-containing protein</fullName>
    </recommendedName>
</protein>
<dbReference type="Gene3D" id="3.40.50.300">
    <property type="entry name" value="P-loop containing nucleotide triphosphate hydrolases"/>
    <property type="match status" value="1"/>
</dbReference>
<dbReference type="InterPro" id="IPR027417">
    <property type="entry name" value="P-loop_NTPase"/>
</dbReference>
<feature type="domain" description="Bacterial type II secretion system protein E" evidence="2">
    <location>
        <begin position="49"/>
        <end position="283"/>
    </location>
</feature>
<sequence>MPNKAITENIESSKTKIDILMNDVGIEDISCDGIDVPIFIFHKDYESIRSNIIYTDADELSSFVVKLSQLCGKQISVYSPIVDGKLEDGSRLQTTLGNTITRYSTFTIRRFREDPLTPIDLIENNTMSIDMAAYFWMVIEKGTSILFCGGTASGKTTALNALSLFLPATFKIVSIEDTREINLPHENWIAGTTRTGFAATEDFKTGKDIDMFDLIRVALRQRPKVIIVGEVRGKEAYTLFQAMTTGHLSYSTIHASDMHTLIQRLENKPIDLPRALLTSLDLIVFLNS</sequence>
<dbReference type="SUPFAM" id="SSF52540">
    <property type="entry name" value="P-loop containing nucleoside triphosphate hydrolases"/>
    <property type="match status" value="1"/>
</dbReference>
<evidence type="ECO:0000256" key="1">
    <source>
        <dbReference type="ARBA" id="ARBA00006611"/>
    </source>
</evidence>
<comment type="similarity">
    <text evidence="1">Belongs to the GSP E family.</text>
</comment>
<dbReference type="EMBL" id="BARU01006460">
    <property type="protein sequence ID" value="GAH47307.1"/>
    <property type="molecule type" value="Genomic_DNA"/>
</dbReference>
<dbReference type="InterPro" id="IPR050921">
    <property type="entry name" value="T4SS_GSP_E_ATPase"/>
</dbReference>